<evidence type="ECO:0000313" key="7">
    <source>
        <dbReference type="EMBL" id="GIE68421.1"/>
    </source>
</evidence>
<dbReference type="Gene3D" id="3.40.190.10">
    <property type="entry name" value="Periplasmic binding protein-like II"/>
    <property type="match status" value="2"/>
</dbReference>
<proteinExistence type="inferred from homology"/>
<comment type="subcellular location">
    <subcellularLocation>
        <location evidence="1">Cell envelope</location>
    </subcellularLocation>
</comment>
<keyword evidence="4" id="KW-0732">Signal</keyword>
<organism evidence="7 8">
    <name type="scientific">Actinoplanes palleronii</name>
    <dbReference type="NCBI Taxonomy" id="113570"/>
    <lineage>
        <taxon>Bacteria</taxon>
        <taxon>Bacillati</taxon>
        <taxon>Actinomycetota</taxon>
        <taxon>Actinomycetes</taxon>
        <taxon>Micromonosporales</taxon>
        <taxon>Micromonosporaceae</taxon>
        <taxon>Actinoplanes</taxon>
    </lineage>
</organism>
<dbReference type="PANTHER" id="PTHR43649:SF28">
    <property type="entry name" value="BINDING PROTEIN COMPONENT OF ABC SUGAR TRANSPORTER-RELATED"/>
    <property type="match status" value="1"/>
</dbReference>
<dbReference type="SUPFAM" id="SSF53850">
    <property type="entry name" value="Periplasmic binding protein-like II"/>
    <property type="match status" value="1"/>
</dbReference>
<evidence type="ECO:0000256" key="1">
    <source>
        <dbReference type="ARBA" id="ARBA00004196"/>
    </source>
</evidence>
<accession>A0ABQ4BCM7</accession>
<protein>
    <recommendedName>
        <fullName evidence="6">Probable sugar-binding periplasmic protein</fullName>
    </recommendedName>
</protein>
<dbReference type="InterPro" id="IPR050490">
    <property type="entry name" value="Bact_solute-bd_prot1"/>
</dbReference>
<name>A0ABQ4BCM7_9ACTN</name>
<evidence type="ECO:0000256" key="5">
    <source>
        <dbReference type="ARBA" id="ARBA00049629"/>
    </source>
</evidence>
<dbReference type="InterPro" id="IPR006059">
    <property type="entry name" value="SBP"/>
</dbReference>
<comment type="caution">
    <text evidence="7">The sequence shown here is derived from an EMBL/GenBank/DDBJ whole genome shotgun (WGS) entry which is preliminary data.</text>
</comment>
<evidence type="ECO:0000256" key="3">
    <source>
        <dbReference type="ARBA" id="ARBA00022448"/>
    </source>
</evidence>
<dbReference type="EMBL" id="BOMS01000060">
    <property type="protein sequence ID" value="GIE68421.1"/>
    <property type="molecule type" value="Genomic_DNA"/>
</dbReference>
<comment type="function">
    <text evidence="5">Part of a binding-protein-dependent transport system for a sugar.</text>
</comment>
<gene>
    <name evidence="7" type="ORF">Apa02nite_045290</name>
</gene>
<comment type="similarity">
    <text evidence="2">Belongs to the bacterial solute-binding protein 1 family.</text>
</comment>
<dbReference type="PANTHER" id="PTHR43649">
    <property type="entry name" value="ARABINOSE-BINDING PROTEIN-RELATED"/>
    <property type="match status" value="1"/>
</dbReference>
<evidence type="ECO:0000256" key="2">
    <source>
        <dbReference type="ARBA" id="ARBA00008520"/>
    </source>
</evidence>
<reference evidence="7 8" key="1">
    <citation type="submission" date="2021-01" db="EMBL/GenBank/DDBJ databases">
        <title>Whole genome shotgun sequence of Actinoplanes palleronii NBRC 14916.</title>
        <authorList>
            <person name="Komaki H."/>
            <person name="Tamura T."/>
        </authorList>
    </citation>
    <scope>NUCLEOTIDE SEQUENCE [LARGE SCALE GENOMIC DNA]</scope>
    <source>
        <strain evidence="7 8">NBRC 14916</strain>
    </source>
</reference>
<dbReference type="RefSeq" id="WP_203826747.1">
    <property type="nucleotide sequence ID" value="NZ_BAAATY010000012.1"/>
</dbReference>
<evidence type="ECO:0000256" key="4">
    <source>
        <dbReference type="ARBA" id="ARBA00022729"/>
    </source>
</evidence>
<keyword evidence="8" id="KW-1185">Reference proteome</keyword>
<evidence type="ECO:0000313" key="8">
    <source>
        <dbReference type="Proteomes" id="UP000624709"/>
    </source>
</evidence>
<dbReference type="Proteomes" id="UP000624709">
    <property type="component" value="Unassembled WGS sequence"/>
</dbReference>
<evidence type="ECO:0000256" key="6">
    <source>
        <dbReference type="ARBA" id="ARBA00049753"/>
    </source>
</evidence>
<keyword evidence="3" id="KW-0813">Transport</keyword>
<sequence>MAAGVLLAVVSGCSAGAGSGESNQPDKVEVFSWWEGPGEKEGYDALIGYFQSVNPDIEFVNATVAGGAGSNARAVLASRLEADDPPDSYQVHAGLEQTSDIKAGKLEELTYLYEQNGWKSKFPKALLDAITIGGKIYSVPVTIHRSNLLWYNVKAMKKAGIATPPTTWSDFLKTANTLKAKKIVPLSIGPGWTQKHLLENVLLGELGAARYTGLWNGKTSWLAPEVRAAMVMFGEVLADSDIKTFGGDWQSALDKVIDGTAAYTVMGDWADAYLGRTKGLTFKTDYDAVVSPGTSGVFNFLSDAFTLAKGAPHRAAGEKWLAACAAPDGQDLLSEQKRSLPARLDSDKSKYTDYLATALSAWQDPATVTVGSATHGVAVDTRRSAEIDTALAAFVQDGGIDRFLKSVAAAYAGYQPADPGK</sequence>
<dbReference type="Pfam" id="PF01547">
    <property type="entry name" value="SBP_bac_1"/>
    <property type="match status" value="1"/>
</dbReference>